<accession>M8BNP1</accession>
<feature type="region of interest" description="Disordered" evidence="4">
    <location>
        <begin position="443"/>
        <end position="493"/>
    </location>
</feature>
<keyword evidence="2" id="KW-0319">Glycerol metabolism</keyword>
<keyword evidence="5" id="KW-0472">Membrane</keyword>
<evidence type="ECO:0000256" key="3">
    <source>
        <dbReference type="ARBA" id="ARBA00047512"/>
    </source>
</evidence>
<dbReference type="InterPro" id="IPR017946">
    <property type="entry name" value="PLC-like_Pdiesterase_TIM-brl"/>
</dbReference>
<protein>
    <recommendedName>
        <fullName evidence="1">glycerophosphodiester phosphodiesterase</fullName>
        <ecNumber evidence="1">3.1.4.46</ecNumber>
    </recommendedName>
</protein>
<dbReference type="CDD" id="cd08556">
    <property type="entry name" value="GDPD"/>
    <property type="match status" value="1"/>
</dbReference>
<evidence type="ECO:0000256" key="1">
    <source>
        <dbReference type="ARBA" id="ARBA00012247"/>
    </source>
</evidence>
<feature type="compositionally biased region" description="Low complexity" evidence="4">
    <location>
        <begin position="478"/>
        <end position="493"/>
    </location>
</feature>
<dbReference type="GO" id="GO:0006629">
    <property type="term" value="P:lipid metabolic process"/>
    <property type="evidence" value="ECO:0007669"/>
    <property type="project" value="InterPro"/>
</dbReference>
<dbReference type="PANTHER" id="PTHR47449">
    <property type="entry name" value="GLYCEROPHOSPHODIESTER PHOSPHODIESTERASE GDPD4"/>
    <property type="match status" value="1"/>
</dbReference>
<sequence length="493" mass="55228">MRGLLGLGRQPPPLHLFPAGKRASPAATLLLRVRRLLPSSRLFRLLLLLAALSLVPPAFFHFRLRRFNRMRERSCGWIPSPPLVCAHGGDSTNAFPNSVGGRSPSSRIHTEVVTGGFLFLSFLTGDVFVSCWFQMDAFRMALDARVDCVEVDVSRSSDGTLLALHDRLNFRDLQRMSGNSTAKVGHWSTHEIKAVTTRFQLSKTVRNQEVPKAEDALELISQSVRQVILDVKVGPPSFEKGLAEDVMSIIRKTNCKNCVIWAKSDDIGRDLIKLSKDVMVGYIVMMDWSTGRRMELVRIEGAKVAGVYYPLIHEKLMKVMHRNDRKVYAWTVDDSDSMKRMLYEQVKVKLLIIGDFDDLCARRSVDRQVQKLLRPWKLRHLLRLRLCVQFGKLGLRRRLFLLDDLPISLDAGLVLDGLEDGGLLRYLHRLGGLVLCFRVRQAKPASGKPPPRPWAPAPPLSPTALTNPEEGRRQNEQSASPGSAPAAAPGAPK</sequence>
<dbReference type="EC" id="3.1.4.46" evidence="1"/>
<evidence type="ECO:0000256" key="4">
    <source>
        <dbReference type="SAM" id="MobiDB-lite"/>
    </source>
</evidence>
<keyword evidence="5" id="KW-0812">Transmembrane</keyword>
<feature type="transmembrane region" description="Helical" evidence="5">
    <location>
        <begin position="42"/>
        <end position="64"/>
    </location>
</feature>
<dbReference type="GO" id="GO:0008889">
    <property type="term" value="F:glycerophosphodiester phosphodiesterase activity"/>
    <property type="evidence" value="ECO:0007669"/>
    <property type="project" value="UniProtKB-EC"/>
</dbReference>
<organism evidence="6">
    <name type="scientific">Aegilops tauschii</name>
    <name type="common">Tausch's goatgrass</name>
    <name type="synonym">Aegilops squarrosa</name>
    <dbReference type="NCBI Taxonomy" id="37682"/>
    <lineage>
        <taxon>Eukaryota</taxon>
        <taxon>Viridiplantae</taxon>
        <taxon>Streptophyta</taxon>
        <taxon>Embryophyta</taxon>
        <taxon>Tracheophyta</taxon>
        <taxon>Spermatophyta</taxon>
        <taxon>Magnoliopsida</taxon>
        <taxon>Liliopsida</taxon>
        <taxon>Poales</taxon>
        <taxon>Poaceae</taxon>
        <taxon>BOP clade</taxon>
        <taxon>Pooideae</taxon>
        <taxon>Triticodae</taxon>
        <taxon>Triticeae</taxon>
        <taxon>Triticinae</taxon>
        <taxon>Aegilops</taxon>
    </lineage>
</organism>
<comment type="catalytic activity">
    <reaction evidence="3">
        <text>a sn-glycero-3-phosphodiester + H2O = an alcohol + sn-glycerol 3-phosphate + H(+)</text>
        <dbReference type="Rhea" id="RHEA:12969"/>
        <dbReference type="ChEBI" id="CHEBI:15377"/>
        <dbReference type="ChEBI" id="CHEBI:15378"/>
        <dbReference type="ChEBI" id="CHEBI:30879"/>
        <dbReference type="ChEBI" id="CHEBI:57597"/>
        <dbReference type="ChEBI" id="CHEBI:83408"/>
        <dbReference type="EC" id="3.1.4.46"/>
    </reaction>
</comment>
<evidence type="ECO:0000256" key="5">
    <source>
        <dbReference type="SAM" id="Phobius"/>
    </source>
</evidence>
<name>M8BNP1_AEGTA</name>
<evidence type="ECO:0000256" key="2">
    <source>
        <dbReference type="ARBA" id="ARBA00022798"/>
    </source>
</evidence>
<keyword evidence="5" id="KW-1133">Transmembrane helix</keyword>
<feature type="compositionally biased region" description="Pro residues" evidence="4">
    <location>
        <begin position="447"/>
        <end position="461"/>
    </location>
</feature>
<reference evidence="6" key="1">
    <citation type="submission" date="2015-06" db="UniProtKB">
        <authorList>
            <consortium name="EnsemblPlants"/>
        </authorList>
    </citation>
    <scope>IDENTIFICATION</scope>
</reference>
<feature type="transmembrane region" description="Helical" evidence="5">
    <location>
        <begin position="112"/>
        <end position="135"/>
    </location>
</feature>
<dbReference type="InterPro" id="IPR044236">
    <property type="entry name" value="GDPD4"/>
</dbReference>
<dbReference type="GO" id="GO:0006071">
    <property type="term" value="P:glycerol metabolic process"/>
    <property type="evidence" value="ECO:0007669"/>
    <property type="project" value="UniProtKB-KW"/>
</dbReference>
<dbReference type="AlphaFoldDB" id="M8BNP1"/>
<dbReference type="Pfam" id="PF03009">
    <property type="entry name" value="GDPD"/>
    <property type="match status" value="1"/>
</dbReference>
<dbReference type="PANTHER" id="PTHR47449:SF2">
    <property type="entry name" value="GLYCEROPHOSPHODIESTER PHOSPHODIESTERASE GDPD4"/>
    <property type="match status" value="1"/>
</dbReference>
<dbReference type="InterPro" id="IPR030395">
    <property type="entry name" value="GP_PDE_dom"/>
</dbReference>
<evidence type="ECO:0000313" key="6">
    <source>
        <dbReference type="EnsemblPlants" id="EMT08379"/>
    </source>
</evidence>
<dbReference type="EnsemblPlants" id="EMT08379">
    <property type="protein sequence ID" value="EMT08379"/>
    <property type="gene ID" value="F775_23796"/>
</dbReference>
<dbReference type="Gene3D" id="3.20.20.190">
    <property type="entry name" value="Phosphatidylinositol (PI) phosphodiesterase"/>
    <property type="match status" value="1"/>
</dbReference>
<proteinExistence type="predicted"/>
<dbReference type="SUPFAM" id="SSF51695">
    <property type="entry name" value="PLC-like phosphodiesterases"/>
    <property type="match status" value="1"/>
</dbReference>